<dbReference type="Gene3D" id="1.10.20.140">
    <property type="match status" value="1"/>
</dbReference>
<feature type="compositionally biased region" description="Basic residues" evidence="7">
    <location>
        <begin position="357"/>
        <end position="372"/>
    </location>
</feature>
<dbReference type="InterPro" id="IPR018022">
    <property type="entry name" value="IPT"/>
</dbReference>
<proteinExistence type="inferred from homology"/>
<reference evidence="8 9" key="1">
    <citation type="submission" date="2019-07" db="EMBL/GenBank/DDBJ databases">
        <title>Genome assembly of two rare yeast pathogens: Diutina rugosa and Trichomonascus ciferrii.</title>
        <authorList>
            <person name="Mixao V."/>
            <person name="Saus E."/>
            <person name="Hansen A."/>
            <person name="Lass-Flor C."/>
            <person name="Gabaldon T."/>
        </authorList>
    </citation>
    <scope>NUCLEOTIDE SEQUENCE [LARGE SCALE GENOMIC DNA]</scope>
    <source>
        <strain evidence="8 9">CBS 613</strain>
    </source>
</reference>
<organism evidence="8 9">
    <name type="scientific">Diutina rugosa</name>
    <name type="common">Yeast</name>
    <name type="synonym">Candida rugosa</name>
    <dbReference type="NCBI Taxonomy" id="5481"/>
    <lineage>
        <taxon>Eukaryota</taxon>
        <taxon>Fungi</taxon>
        <taxon>Dikarya</taxon>
        <taxon>Ascomycota</taxon>
        <taxon>Saccharomycotina</taxon>
        <taxon>Pichiomycetes</taxon>
        <taxon>Debaryomycetaceae</taxon>
        <taxon>Diutina</taxon>
    </lineage>
</organism>
<evidence type="ECO:0000256" key="2">
    <source>
        <dbReference type="ARBA" id="ARBA00022679"/>
    </source>
</evidence>
<comment type="caution">
    <text evidence="8">The sequence shown here is derived from an EMBL/GenBank/DDBJ whole genome shotgun (WGS) entry which is preliminary data.</text>
</comment>
<comment type="similarity">
    <text evidence="1 6">Belongs to the IPP transferase family.</text>
</comment>
<feature type="region of interest" description="Disordered" evidence="7">
    <location>
        <begin position="345"/>
        <end position="401"/>
    </location>
</feature>
<evidence type="ECO:0000313" key="8">
    <source>
        <dbReference type="EMBL" id="KAA8896742.1"/>
    </source>
</evidence>
<dbReference type="Gene3D" id="3.30.160.60">
    <property type="entry name" value="Classic Zinc Finger"/>
    <property type="match status" value="1"/>
</dbReference>
<dbReference type="Gene3D" id="3.40.50.300">
    <property type="entry name" value="P-loop containing nucleotide triphosphate hydrolases"/>
    <property type="match status" value="1"/>
</dbReference>
<evidence type="ECO:0000313" key="9">
    <source>
        <dbReference type="Proteomes" id="UP000449547"/>
    </source>
</evidence>
<keyword evidence="3 6" id="KW-0547">Nucleotide-binding</keyword>
<accession>A0A642UCQ3</accession>
<dbReference type="RefSeq" id="XP_034009602.1">
    <property type="nucleotide sequence ID" value="XM_034158771.1"/>
</dbReference>
<dbReference type="GO" id="GO:0005524">
    <property type="term" value="F:ATP binding"/>
    <property type="evidence" value="ECO:0007669"/>
    <property type="project" value="UniProtKB-KW"/>
</dbReference>
<dbReference type="GO" id="GO:0006400">
    <property type="term" value="P:tRNA modification"/>
    <property type="evidence" value="ECO:0007669"/>
    <property type="project" value="TreeGrafter"/>
</dbReference>
<dbReference type="Proteomes" id="UP000449547">
    <property type="component" value="Unassembled WGS sequence"/>
</dbReference>
<dbReference type="VEuPathDB" id="FungiDB:DIURU_005754"/>
<comment type="catalytic activity">
    <reaction evidence="5">
        <text>adenosine(37) in tRNA + dimethylallyl diphosphate = N(6)-dimethylallyladenosine(37) in tRNA + diphosphate</text>
        <dbReference type="Rhea" id="RHEA:26482"/>
        <dbReference type="Rhea" id="RHEA-COMP:10162"/>
        <dbReference type="Rhea" id="RHEA-COMP:10375"/>
        <dbReference type="ChEBI" id="CHEBI:33019"/>
        <dbReference type="ChEBI" id="CHEBI:57623"/>
        <dbReference type="ChEBI" id="CHEBI:74411"/>
        <dbReference type="ChEBI" id="CHEBI:74415"/>
        <dbReference type="EC" id="2.5.1.75"/>
    </reaction>
</comment>
<dbReference type="GO" id="GO:0005739">
    <property type="term" value="C:mitochondrion"/>
    <property type="evidence" value="ECO:0007669"/>
    <property type="project" value="TreeGrafter"/>
</dbReference>
<dbReference type="EMBL" id="SWFT01000163">
    <property type="protein sequence ID" value="KAA8896742.1"/>
    <property type="molecule type" value="Genomic_DNA"/>
</dbReference>
<sequence>MEERQGVTHHVMDHVDWTDTYDMQRFAREAQTAIDDILRRGKVPIIIGGTHYYLQNLLFHNKTVGAEVKRTRPITEAERAILDGPGDQLWPALQQVDPVIAEKFHPQDHRKLRRALEIYYETGAAPSQLYRDQKLEELEQSSLKFNSLLFWVYSDREVLVPRLDARVDKMMASGARDEIREMYQVYQQSGASDCTSGVWQVIGFKEFLPWLESGEASGDAWAEGIERMKSRTRQYAKYQVKWIKRLLGVELQKEARFNWVNGGKMYLLDATDLSQWSTRVRDRGVAIASEFIARSPITEPQAPPHLEHILPSEEYLATITSGKTLEGARQWKHFQCDICKDSHGNPLVSVGEEQHRLHMKSRRHRSTKHKLEKQRLGQRPYAAPKRTNSKLLTDDDDVNET</sequence>
<dbReference type="OrthoDB" id="775260at2759"/>
<dbReference type="NCBIfam" id="TIGR00174">
    <property type="entry name" value="miaA"/>
    <property type="match status" value="1"/>
</dbReference>
<dbReference type="InterPro" id="IPR039657">
    <property type="entry name" value="Dimethylallyltransferase"/>
</dbReference>
<dbReference type="GeneID" id="54784405"/>
<name>A0A642UCQ3_DIURU</name>
<dbReference type="Pfam" id="PF01715">
    <property type="entry name" value="IPPT"/>
    <property type="match status" value="1"/>
</dbReference>
<keyword evidence="5" id="KW-0819">tRNA processing</keyword>
<keyword evidence="9" id="KW-1185">Reference proteome</keyword>
<dbReference type="GO" id="GO:0052381">
    <property type="term" value="F:tRNA dimethylallyltransferase activity"/>
    <property type="evidence" value="ECO:0007669"/>
    <property type="project" value="UniProtKB-EC"/>
</dbReference>
<evidence type="ECO:0000256" key="7">
    <source>
        <dbReference type="SAM" id="MobiDB-lite"/>
    </source>
</evidence>
<dbReference type="PANTHER" id="PTHR11088:SF89">
    <property type="entry name" value="TRNA DIMETHYLALLYLTRANSFERASE"/>
    <property type="match status" value="1"/>
</dbReference>
<dbReference type="EC" id="2.5.1.75" evidence="5"/>
<keyword evidence="2 6" id="KW-0808">Transferase</keyword>
<gene>
    <name evidence="8" type="ORF">DIURU_005754</name>
</gene>
<dbReference type="InterPro" id="IPR027417">
    <property type="entry name" value="P-loop_NTPase"/>
</dbReference>
<evidence type="ECO:0000256" key="1">
    <source>
        <dbReference type="ARBA" id="ARBA00005842"/>
    </source>
</evidence>
<evidence type="ECO:0000256" key="4">
    <source>
        <dbReference type="ARBA" id="ARBA00022840"/>
    </source>
</evidence>
<evidence type="ECO:0000256" key="3">
    <source>
        <dbReference type="ARBA" id="ARBA00022741"/>
    </source>
</evidence>
<evidence type="ECO:0000256" key="5">
    <source>
        <dbReference type="RuleBase" id="RU003783"/>
    </source>
</evidence>
<evidence type="ECO:0000256" key="6">
    <source>
        <dbReference type="RuleBase" id="RU003785"/>
    </source>
</evidence>
<keyword evidence="4 6" id="KW-0067">ATP-binding</keyword>
<dbReference type="AlphaFoldDB" id="A0A642UCQ3"/>
<dbReference type="PANTHER" id="PTHR11088">
    <property type="entry name" value="TRNA DIMETHYLALLYLTRANSFERASE"/>
    <property type="match status" value="1"/>
</dbReference>
<protein>
    <recommendedName>
        <fullName evidence="5">tRNA dimethylallyltransferase</fullName>
        <ecNumber evidence="5">2.5.1.75</ecNumber>
    </recommendedName>
</protein>
<dbReference type="OMA" id="VPHYLID"/>